<organism evidence="2 3">
    <name type="scientific">Marmota monax</name>
    <name type="common">Woodchuck</name>
    <dbReference type="NCBI Taxonomy" id="9995"/>
    <lineage>
        <taxon>Eukaryota</taxon>
        <taxon>Metazoa</taxon>
        <taxon>Chordata</taxon>
        <taxon>Craniata</taxon>
        <taxon>Vertebrata</taxon>
        <taxon>Euteleostomi</taxon>
        <taxon>Mammalia</taxon>
        <taxon>Eutheria</taxon>
        <taxon>Euarchontoglires</taxon>
        <taxon>Glires</taxon>
        <taxon>Rodentia</taxon>
        <taxon>Sciuromorpha</taxon>
        <taxon>Sciuridae</taxon>
        <taxon>Xerinae</taxon>
        <taxon>Marmotini</taxon>
        <taxon>Marmota</taxon>
    </lineage>
</organism>
<proteinExistence type="predicted"/>
<dbReference type="AlphaFoldDB" id="A0A834UQH2"/>
<dbReference type="Proteomes" id="UP000662637">
    <property type="component" value="Unassembled WGS sequence"/>
</dbReference>
<accession>A0A834UQH2</accession>
<comment type="caution">
    <text evidence="2">The sequence shown here is derived from an EMBL/GenBank/DDBJ whole genome shotgun (WGS) entry which is preliminary data.</text>
</comment>
<name>A0A834UQH2_MARMO</name>
<protein>
    <recommendedName>
        <fullName evidence="4">Voltage-dependent T-type calcium channel subunit alpha-1G</fullName>
    </recommendedName>
</protein>
<evidence type="ECO:0000313" key="3">
    <source>
        <dbReference type="Proteomes" id="UP000662637"/>
    </source>
</evidence>
<sequence>MDEEEDGAGTEESGQPRSFMRFNDLSGAGGQPGPGSAEKDPGSADSEAEGLPYPALAPVVFFYLSQDSRPRSWCLRTVCNPYPSGMTGRVRGSAGGRVAPPEGIKSQVSRRNEPHLRTHTSVLLGGLGSRPRKERRAPQVHSWMLSRCGQRRVVILQMWEALGAWALYSSNRGLASRVWFPSLGAGVGRKLRGRRRGDRNLLGFPPAPAPKFAADSRVKYSHLVLEAEDFTDPERGVGGRGPGLIPPTPSPRGLEAQQGDSGGG</sequence>
<dbReference type="EMBL" id="WJEC01007707">
    <property type="protein sequence ID" value="KAF7468811.1"/>
    <property type="molecule type" value="Genomic_DNA"/>
</dbReference>
<feature type="compositionally biased region" description="Low complexity" evidence="1">
    <location>
        <begin position="90"/>
        <end position="99"/>
    </location>
</feature>
<feature type="region of interest" description="Disordered" evidence="1">
    <location>
        <begin position="1"/>
        <end position="50"/>
    </location>
</feature>
<feature type="region of interest" description="Disordered" evidence="1">
    <location>
        <begin position="231"/>
        <end position="264"/>
    </location>
</feature>
<reference evidence="2" key="1">
    <citation type="submission" date="2020-08" db="EMBL/GenBank/DDBJ databases">
        <authorList>
            <person name="Shumante A."/>
            <person name="Zimin A.V."/>
            <person name="Puiu D."/>
            <person name="Salzberg S.L."/>
        </authorList>
    </citation>
    <scope>NUCLEOTIDE SEQUENCE</scope>
    <source>
        <strain evidence="2">WC2-LM</strain>
        <tissue evidence="2">Liver</tissue>
    </source>
</reference>
<gene>
    <name evidence="2" type="ORF">GHT09_020120</name>
</gene>
<feature type="region of interest" description="Disordered" evidence="1">
    <location>
        <begin position="90"/>
        <end position="112"/>
    </location>
</feature>
<evidence type="ECO:0000256" key="1">
    <source>
        <dbReference type="SAM" id="MobiDB-lite"/>
    </source>
</evidence>
<evidence type="ECO:0008006" key="4">
    <source>
        <dbReference type="Google" id="ProtNLM"/>
    </source>
</evidence>
<evidence type="ECO:0000313" key="2">
    <source>
        <dbReference type="EMBL" id="KAF7468811.1"/>
    </source>
</evidence>